<sequence>MKHRLLVMAILAVALFYVLVARLFELQIIEGARLEERFELSVLKEIQTTGKRGNIYDRNGYPLAENTTAFSVFYDDSVTVADRNGMFHNLVRIIRRNGDDIIQTLPFALNEDKRLVFTQSGAQVLRFKRELFNRRELTEEQAAMDAYGIYRYMKDRMFVIEDSSYTMEENLDILSIRYALWQKRYSKFLPQEISYDISQETLAEVEEMRDMLPGVSIQESSLRLYHDAEYFAHIIGYTSKIDQETLETLKPEGYTANDIIGKIGIERAMESYLKGIDGKQMVEVDNLGRTMKVVETLESAAGKDVYLTLDTELQKVSQDALVEQLASILVEKLSIRRPTSGDNRVPLLKDAFKNLFTNNTIDIERLELGETPSQAALYRSFRNQYEGILARLGNVLHQNALHQDKQMELTISYVLRNLSGDGVLEDGYRKTDAYKEFDSGKMGFKQMMEALFKEGYLSASGQWTGVDTKDFESVYAHVADTLIMGGYVQNKSYHKALYEHFAANEQLSYVDMTRTLIDQGAVTATAEEISRLASRGLSPLEFIKRKVASLELTPAQLALDPSSGAVVVTDVNTGDVLSLVSYPGYDNNRLVNNFDYGYYVELLNDPAKPLFPMATQGKTAPGSTFKMLTAVAGLEEKVITDRETVRCTGRFTKINPSIACWIAAYGGSHGPVTVRTALAVSCNTYFNEVGYRLGTKGSSRYVPQNGIDKLVEYAEKFGLDKTTGIELPETTPSLPGSVEGGIANPVAAAMGQEYNSYTPAQIGRYLTTLANGGTLFDLTLLDQVKTPDGLTYLKQEPQVVMQSEFSANTLKAVYEGMWEVANGSRGTFRSTFQGFPVTVAAKTGTAQQIKTRPSHAITVAYAPYEAPEIAVTVVIPFGYTAQYGGKVAKEIFSHYFQVEGQSEGGYTTDHVLD</sequence>
<dbReference type="Pfam" id="PF00905">
    <property type="entry name" value="Transpeptidase"/>
    <property type="match status" value="1"/>
</dbReference>
<name>A0A7X5HWI5_9FIRM</name>
<dbReference type="GO" id="GO:0008658">
    <property type="term" value="F:penicillin binding"/>
    <property type="evidence" value="ECO:0007669"/>
    <property type="project" value="InterPro"/>
</dbReference>
<evidence type="ECO:0000256" key="8">
    <source>
        <dbReference type="ARBA" id="ARBA00022989"/>
    </source>
</evidence>
<evidence type="ECO:0000313" key="14">
    <source>
        <dbReference type="Proteomes" id="UP000461585"/>
    </source>
</evidence>
<dbReference type="GO" id="GO:0005886">
    <property type="term" value="C:plasma membrane"/>
    <property type="evidence" value="ECO:0007669"/>
    <property type="project" value="UniProtKB-SubCell"/>
</dbReference>
<keyword evidence="8" id="KW-1133">Transmembrane helix</keyword>
<evidence type="ECO:0000256" key="5">
    <source>
        <dbReference type="ARBA" id="ARBA00022692"/>
    </source>
</evidence>
<protein>
    <recommendedName>
        <fullName evidence="15">Penicillin-binding protein</fullName>
    </recommendedName>
</protein>
<evidence type="ECO:0000256" key="6">
    <source>
        <dbReference type="ARBA" id="ARBA00022960"/>
    </source>
</evidence>
<dbReference type="InterPro" id="IPR005311">
    <property type="entry name" value="PBP_dimer"/>
</dbReference>
<evidence type="ECO:0000256" key="7">
    <source>
        <dbReference type="ARBA" id="ARBA00022984"/>
    </source>
</evidence>
<dbReference type="Proteomes" id="UP000461585">
    <property type="component" value="Unassembled WGS sequence"/>
</dbReference>
<evidence type="ECO:0000256" key="4">
    <source>
        <dbReference type="ARBA" id="ARBA00022475"/>
    </source>
</evidence>
<dbReference type="AlphaFoldDB" id="A0A7X5HWI5"/>
<comment type="subcellular location">
    <subcellularLocation>
        <location evidence="2">Cell membrane</location>
    </subcellularLocation>
    <subcellularLocation>
        <location evidence="1">Membrane</location>
        <topology evidence="1">Single-pass membrane protein</topology>
    </subcellularLocation>
</comment>
<evidence type="ECO:0000256" key="9">
    <source>
        <dbReference type="ARBA" id="ARBA00023136"/>
    </source>
</evidence>
<keyword evidence="9" id="KW-0472">Membrane</keyword>
<dbReference type="GO" id="GO:0071972">
    <property type="term" value="F:peptidoglycan L,D-transpeptidase activity"/>
    <property type="evidence" value="ECO:0007669"/>
    <property type="project" value="TreeGrafter"/>
</dbReference>
<keyword evidence="7" id="KW-0573">Peptidoglycan synthesis</keyword>
<dbReference type="PANTHER" id="PTHR30627">
    <property type="entry name" value="PEPTIDOGLYCAN D,D-TRANSPEPTIDASE"/>
    <property type="match status" value="1"/>
</dbReference>
<keyword evidence="5" id="KW-0812">Transmembrane</keyword>
<evidence type="ECO:0008006" key="15">
    <source>
        <dbReference type="Google" id="ProtNLM"/>
    </source>
</evidence>
<feature type="domain" description="Penicillin-binding protein transpeptidase" evidence="11">
    <location>
        <begin position="564"/>
        <end position="894"/>
    </location>
</feature>
<dbReference type="GO" id="GO:0008360">
    <property type="term" value="P:regulation of cell shape"/>
    <property type="evidence" value="ECO:0007669"/>
    <property type="project" value="UniProtKB-KW"/>
</dbReference>
<dbReference type="InterPro" id="IPR050515">
    <property type="entry name" value="Beta-lactam/transpept"/>
</dbReference>
<comment type="similarity">
    <text evidence="3">Belongs to the transpeptidase family.</text>
</comment>
<reference evidence="13 14" key="1">
    <citation type="submission" date="2020-01" db="EMBL/GenBank/DDBJ databases">
        <title>Anaeroalcalibacter tamaniensis gen. nov., sp. nov., moderately halophilic strictly anaerobic fermenter bacterium from mud volcano of Taman peninsula.</title>
        <authorList>
            <person name="Frolova A."/>
            <person name="Merkel A.Y."/>
            <person name="Slobodkin A.I."/>
        </authorList>
    </citation>
    <scope>NUCLEOTIDE SEQUENCE [LARGE SCALE GENOMIC DNA]</scope>
    <source>
        <strain evidence="13 14">F-3ap</strain>
    </source>
</reference>
<keyword evidence="10" id="KW-0961">Cell wall biogenesis/degradation</keyword>
<evidence type="ECO:0000259" key="12">
    <source>
        <dbReference type="Pfam" id="PF03717"/>
    </source>
</evidence>
<dbReference type="SUPFAM" id="SSF56601">
    <property type="entry name" value="beta-lactamase/transpeptidase-like"/>
    <property type="match status" value="1"/>
</dbReference>
<evidence type="ECO:0000256" key="1">
    <source>
        <dbReference type="ARBA" id="ARBA00004167"/>
    </source>
</evidence>
<evidence type="ECO:0000259" key="11">
    <source>
        <dbReference type="Pfam" id="PF00905"/>
    </source>
</evidence>
<proteinExistence type="inferred from homology"/>
<evidence type="ECO:0000256" key="3">
    <source>
        <dbReference type="ARBA" id="ARBA00007171"/>
    </source>
</evidence>
<dbReference type="Gene3D" id="3.90.1310.10">
    <property type="entry name" value="Penicillin-binding protein 2a (Domain 2)"/>
    <property type="match status" value="1"/>
</dbReference>
<evidence type="ECO:0000256" key="10">
    <source>
        <dbReference type="ARBA" id="ARBA00023316"/>
    </source>
</evidence>
<dbReference type="Pfam" id="PF03717">
    <property type="entry name" value="PBP_dimer"/>
    <property type="match status" value="1"/>
</dbReference>
<dbReference type="InterPro" id="IPR036138">
    <property type="entry name" value="PBP_dimer_sf"/>
</dbReference>
<feature type="domain" description="Penicillin-binding protein dimerisation" evidence="12">
    <location>
        <begin position="49"/>
        <end position="293"/>
    </location>
</feature>
<dbReference type="RefSeq" id="WP_162370670.1">
    <property type="nucleotide sequence ID" value="NZ_JAAEEH010000024.1"/>
</dbReference>
<gene>
    <name evidence="13" type="ORF">GXN74_09365</name>
</gene>
<dbReference type="Gene3D" id="1.10.10.1230">
    <property type="entry name" value="Penicillin-binding protein, N-terminal non-catalytic domain, head sub-domain"/>
    <property type="match status" value="1"/>
</dbReference>
<evidence type="ECO:0000313" key="13">
    <source>
        <dbReference type="EMBL" id="NDL67948.1"/>
    </source>
</evidence>
<keyword evidence="4" id="KW-1003">Cell membrane</keyword>
<evidence type="ECO:0000256" key="2">
    <source>
        <dbReference type="ARBA" id="ARBA00004236"/>
    </source>
</evidence>
<keyword evidence="14" id="KW-1185">Reference proteome</keyword>
<dbReference type="SUPFAM" id="SSF56519">
    <property type="entry name" value="Penicillin binding protein dimerisation domain"/>
    <property type="match status" value="1"/>
</dbReference>
<organism evidence="13 14">
    <name type="scientific">Anaerotalea alkaliphila</name>
    <dbReference type="NCBI Taxonomy" id="2662126"/>
    <lineage>
        <taxon>Bacteria</taxon>
        <taxon>Bacillati</taxon>
        <taxon>Bacillota</taxon>
        <taxon>Clostridia</taxon>
        <taxon>Eubacteriales</taxon>
        <taxon>Anaerotalea</taxon>
    </lineage>
</organism>
<dbReference type="InterPro" id="IPR012338">
    <property type="entry name" value="Beta-lactam/transpept-like"/>
</dbReference>
<accession>A0A7X5HWI5</accession>
<dbReference type="EMBL" id="JAAEEH010000024">
    <property type="protein sequence ID" value="NDL67948.1"/>
    <property type="molecule type" value="Genomic_DNA"/>
</dbReference>
<dbReference type="InterPro" id="IPR001460">
    <property type="entry name" value="PCN-bd_Tpept"/>
</dbReference>
<comment type="caution">
    <text evidence="13">The sequence shown here is derived from an EMBL/GenBank/DDBJ whole genome shotgun (WGS) entry which is preliminary data.</text>
</comment>
<dbReference type="GO" id="GO:0009252">
    <property type="term" value="P:peptidoglycan biosynthetic process"/>
    <property type="evidence" value="ECO:0007669"/>
    <property type="project" value="UniProtKB-KW"/>
</dbReference>
<dbReference type="Gene3D" id="3.40.710.10">
    <property type="entry name" value="DD-peptidase/beta-lactamase superfamily"/>
    <property type="match status" value="1"/>
</dbReference>
<dbReference type="PANTHER" id="PTHR30627:SF2">
    <property type="entry name" value="PEPTIDOGLYCAN D,D-TRANSPEPTIDASE MRDA"/>
    <property type="match status" value="1"/>
</dbReference>
<keyword evidence="6" id="KW-0133">Cell shape</keyword>
<dbReference type="GO" id="GO:0071555">
    <property type="term" value="P:cell wall organization"/>
    <property type="evidence" value="ECO:0007669"/>
    <property type="project" value="UniProtKB-KW"/>
</dbReference>